<sequence length="772" mass="87646">MIHRFKIHLILTTLFTFYIINNSNAERWTVYDSFSSLQRVISSKDKVIGLSSTGLIIYNMEEEEIQTLSKVDGLSFTSPSTMNIMGETLVIGYENGGINLIEDNEVYVIDDILYATSLKNKKISNIYVKGNDIYLCCEFGIIWINGIKKEINETWIVGVNGVQTSIVDMEIYKDHIYALTSEGIFISALDPLVNKMNYTNWKFYPAPLGNKLTSLCSFKNQMFVGCDGNKPLYLFNSLSGFNETPYHTKNLKSIECDDESLLIVNKNKLTIYKGDWDNTKNLSSLELNDSEEKMSIEDAAIDKNGKLWLASTSSGLISTVDFKRGTSIKTTGPTNTFFHRMRTVQGKLLGVHGYLNDEWFNTWTRFQFTTWYSKEDHWSYYRNKDIENLKDERFSDITDIVQDPRDENHLFISSFGSGLMEIKNNECVEIYTDKNSPLFNIVPRNVRYVRIGGMDIDRDGTLWLTNLANDYFLRSFKDGQWKQYNSPDGDKFSRVKRPYIIGDNIWVPKEGNPEIFVMDKSGTNRRVIQVKSHFQNNTESIFTEAKFVTEIAMDKEGQVWVGTDKGVFVYPYPEMALSKNDFYAYRPSIDLGDNIFHPMLGSNHITSIAVDEGNQKWIGTLDNGIFLFNPNGNKQLKHFDKDNSPIPSNKIRQIVIEPNSGEVFISTNEGLISLTGDAMKPQLEMSNISVYPSPYKLSSSEILTIEGLVLNSNIRILNTANKLVAVIQSKGGKAIWNARDTYGNKVTSGVYHILVSNADGTLTGSSKVLIIN</sequence>
<dbReference type="EMBL" id="CP081303">
    <property type="protein sequence ID" value="QZE13883.1"/>
    <property type="molecule type" value="Genomic_DNA"/>
</dbReference>
<protein>
    <submittedName>
        <fullName evidence="1">Uncharacterized protein</fullName>
    </submittedName>
</protein>
<gene>
    <name evidence="1" type="ORF">K4L44_15240</name>
</gene>
<dbReference type="Proteomes" id="UP000826212">
    <property type="component" value="Chromosome"/>
</dbReference>
<proteinExistence type="predicted"/>
<name>A0AC61NED9_9BACT</name>
<organism evidence="1 2">
    <name type="scientific">Halosquirtibacter laminarini</name>
    <dbReference type="NCBI Taxonomy" id="3374600"/>
    <lineage>
        <taxon>Bacteria</taxon>
        <taxon>Pseudomonadati</taxon>
        <taxon>Bacteroidota</taxon>
        <taxon>Bacteroidia</taxon>
        <taxon>Marinilabiliales</taxon>
        <taxon>Prolixibacteraceae</taxon>
        <taxon>Halosquirtibacter</taxon>
    </lineage>
</organism>
<accession>A0AC61NED9</accession>
<reference evidence="1" key="1">
    <citation type="submission" date="2021-08" db="EMBL/GenBank/DDBJ databases">
        <title>Novel anaerobic bacterium isolated from sea squirt in East Sea, Republic of Korea.</title>
        <authorList>
            <person name="Nguyen T.H."/>
            <person name="Li Z."/>
            <person name="Lee Y.-J."/>
            <person name="Ko J."/>
            <person name="Kim S.-G."/>
        </authorList>
    </citation>
    <scope>NUCLEOTIDE SEQUENCE</scope>
    <source>
        <strain evidence="1">KCTC 25031</strain>
    </source>
</reference>
<evidence type="ECO:0000313" key="1">
    <source>
        <dbReference type="EMBL" id="QZE13883.1"/>
    </source>
</evidence>
<keyword evidence="2" id="KW-1185">Reference proteome</keyword>
<evidence type="ECO:0000313" key="2">
    <source>
        <dbReference type="Proteomes" id="UP000826212"/>
    </source>
</evidence>